<comment type="caution">
    <text evidence="1">The sequence shown here is derived from an EMBL/GenBank/DDBJ whole genome shotgun (WGS) entry which is preliminary data.</text>
</comment>
<dbReference type="EMBL" id="JAESDN010000002">
    <property type="protein sequence ID" value="KAG7055056.1"/>
    <property type="molecule type" value="Genomic_DNA"/>
</dbReference>
<dbReference type="Proteomes" id="UP000699042">
    <property type="component" value="Unassembled WGS sequence"/>
</dbReference>
<sequence length="24" mass="2616">MNKYFCKLSAGQVKGKGIKSSNAR</sequence>
<accession>A0A9P7RD01</accession>
<evidence type="ECO:0000313" key="1">
    <source>
        <dbReference type="EMBL" id="KAG7055056.1"/>
    </source>
</evidence>
<name>A0A9P7RD01_9PEZI</name>
<reference evidence="1" key="1">
    <citation type="submission" date="2021-05" db="EMBL/GenBank/DDBJ databases">
        <title>Comparative genomics of three Colletotrichum scovillei strains and genetic complementation revealed genes involved fungal growth and virulence on chili pepper.</title>
        <authorList>
            <person name="Hsieh D.-K."/>
            <person name="Chuang S.-C."/>
            <person name="Chen C.-Y."/>
            <person name="Chao Y.-T."/>
            <person name="Lu M.-Y.J."/>
            <person name="Lee M.-H."/>
            <person name="Shih M.-C."/>
        </authorList>
    </citation>
    <scope>NUCLEOTIDE SEQUENCE</scope>
    <source>
        <strain evidence="1">Coll-153</strain>
    </source>
</reference>
<protein>
    <submittedName>
        <fullName evidence="1">Uncharacterized protein</fullName>
    </submittedName>
</protein>
<keyword evidence="2" id="KW-1185">Reference proteome</keyword>
<gene>
    <name evidence="1" type="ORF">JMJ77_007525</name>
</gene>
<organism evidence="1 2">
    <name type="scientific">Colletotrichum scovillei</name>
    <dbReference type="NCBI Taxonomy" id="1209932"/>
    <lineage>
        <taxon>Eukaryota</taxon>
        <taxon>Fungi</taxon>
        <taxon>Dikarya</taxon>
        <taxon>Ascomycota</taxon>
        <taxon>Pezizomycotina</taxon>
        <taxon>Sordariomycetes</taxon>
        <taxon>Hypocreomycetidae</taxon>
        <taxon>Glomerellales</taxon>
        <taxon>Glomerellaceae</taxon>
        <taxon>Colletotrichum</taxon>
        <taxon>Colletotrichum acutatum species complex</taxon>
    </lineage>
</organism>
<proteinExistence type="predicted"/>
<dbReference type="AlphaFoldDB" id="A0A9P7RD01"/>
<evidence type="ECO:0000313" key="2">
    <source>
        <dbReference type="Proteomes" id="UP000699042"/>
    </source>
</evidence>